<organism evidence="3 4">
    <name type="scientific">Actinomyces respiraculi</name>
    <dbReference type="NCBI Taxonomy" id="2744574"/>
    <lineage>
        <taxon>Bacteria</taxon>
        <taxon>Bacillati</taxon>
        <taxon>Actinomycetota</taxon>
        <taxon>Actinomycetes</taxon>
        <taxon>Actinomycetales</taxon>
        <taxon>Actinomycetaceae</taxon>
        <taxon>Actinomyces</taxon>
    </lineage>
</organism>
<feature type="compositionally biased region" description="Low complexity" evidence="1">
    <location>
        <begin position="137"/>
        <end position="147"/>
    </location>
</feature>
<dbReference type="RefSeq" id="WP_166858309.1">
    <property type="nucleotide sequence ID" value="NZ_CP063989.1"/>
</dbReference>
<keyword evidence="4" id="KW-1185">Reference proteome</keyword>
<name>A0A7T0LK96_9ACTO</name>
<feature type="region of interest" description="Disordered" evidence="1">
    <location>
        <begin position="127"/>
        <end position="166"/>
    </location>
</feature>
<gene>
    <name evidence="3" type="ORF">ID810_11460</name>
</gene>
<feature type="transmembrane region" description="Helical" evidence="2">
    <location>
        <begin position="6"/>
        <end position="26"/>
    </location>
</feature>
<evidence type="ECO:0000256" key="1">
    <source>
        <dbReference type="SAM" id="MobiDB-lite"/>
    </source>
</evidence>
<keyword evidence="2" id="KW-1133">Transmembrane helix</keyword>
<keyword evidence="2" id="KW-0812">Transmembrane</keyword>
<dbReference type="AlphaFoldDB" id="A0A7T0LK96"/>
<sequence length="166" mass="17148">MVRKVVIGVVSVVVVLVLVVAGLMWWSVRPGMPDLPPELEALRSQAHGVGEARPLPVPGGWNAVLFSVETSGAWVQVWPEDESGPVDHDFVEVGTSGVVGSCTVAVLETHPGWSGRKDGSQTGWALLHVSCPPRPSASPSETATTGPSAPPSATPSASASAEGTQR</sequence>
<evidence type="ECO:0000313" key="3">
    <source>
        <dbReference type="EMBL" id="QPL05311.1"/>
    </source>
</evidence>
<protein>
    <submittedName>
        <fullName evidence="3">Uncharacterized protein</fullName>
    </submittedName>
</protein>
<proteinExistence type="predicted"/>
<evidence type="ECO:0000313" key="4">
    <source>
        <dbReference type="Proteomes" id="UP000594637"/>
    </source>
</evidence>
<dbReference type="Proteomes" id="UP000594637">
    <property type="component" value="Chromosome"/>
</dbReference>
<accession>A0A7T0LK96</accession>
<keyword evidence="2" id="KW-0472">Membrane</keyword>
<dbReference type="EMBL" id="CP063989">
    <property type="protein sequence ID" value="QPL05311.1"/>
    <property type="molecule type" value="Genomic_DNA"/>
</dbReference>
<reference evidence="3 4" key="1">
    <citation type="submission" date="2020-11" db="EMBL/GenBank/DDBJ databases">
        <title>Actinomyces sp. ZJ750.</title>
        <authorList>
            <person name="Zhou J."/>
        </authorList>
    </citation>
    <scope>NUCLEOTIDE SEQUENCE [LARGE SCALE GENOMIC DNA]</scope>
    <source>
        <strain evidence="3 4">ZJ750</strain>
    </source>
</reference>
<evidence type="ECO:0000256" key="2">
    <source>
        <dbReference type="SAM" id="Phobius"/>
    </source>
</evidence>
<dbReference type="KEGG" id="arep:ID810_11460"/>
<feature type="compositionally biased region" description="Low complexity" evidence="1">
    <location>
        <begin position="154"/>
        <end position="166"/>
    </location>
</feature>